<keyword evidence="7" id="KW-0539">Nucleus</keyword>
<keyword evidence="4" id="KW-0479">Metal-binding</keyword>
<feature type="region of interest" description="Disordered" evidence="9">
    <location>
        <begin position="92"/>
        <end position="127"/>
    </location>
</feature>
<organism evidence="12 13">
    <name type="scientific">Durusdinium trenchii</name>
    <dbReference type="NCBI Taxonomy" id="1381693"/>
    <lineage>
        <taxon>Eukaryota</taxon>
        <taxon>Sar</taxon>
        <taxon>Alveolata</taxon>
        <taxon>Dinophyceae</taxon>
        <taxon>Suessiales</taxon>
        <taxon>Symbiodiniaceae</taxon>
        <taxon>Durusdinium</taxon>
    </lineage>
</organism>
<evidence type="ECO:0000256" key="9">
    <source>
        <dbReference type="SAM" id="MobiDB-lite"/>
    </source>
</evidence>
<evidence type="ECO:0000313" key="13">
    <source>
        <dbReference type="Proteomes" id="UP001642464"/>
    </source>
</evidence>
<feature type="domain" description="Ribonuclease PIN" evidence="11">
    <location>
        <begin position="1"/>
        <end position="70"/>
    </location>
</feature>
<dbReference type="EMBL" id="CAXAMM010001219">
    <property type="protein sequence ID" value="CAK8991018.1"/>
    <property type="molecule type" value="Genomic_DNA"/>
</dbReference>
<keyword evidence="13" id="KW-1185">Reference proteome</keyword>
<dbReference type="CDD" id="cd09876">
    <property type="entry name" value="PIN_Nob1-like"/>
    <property type="match status" value="1"/>
</dbReference>
<keyword evidence="5" id="KW-0378">Hydrolase</keyword>
<feature type="compositionally biased region" description="Basic residues" evidence="9">
    <location>
        <begin position="509"/>
        <end position="526"/>
    </location>
</feature>
<feature type="non-terminal residue" evidence="12">
    <location>
        <position position="1"/>
    </location>
</feature>
<feature type="coiled-coil region" evidence="8">
    <location>
        <begin position="229"/>
        <end position="273"/>
    </location>
</feature>
<dbReference type="InterPro" id="IPR014881">
    <property type="entry name" value="NOB1_Zn-bd"/>
</dbReference>
<dbReference type="PIRSF" id="PIRSF037125">
    <property type="entry name" value="D-site_20S_pre-rRNA_nuclease"/>
    <property type="match status" value="1"/>
</dbReference>
<feature type="compositionally biased region" description="Polar residues" evidence="9">
    <location>
        <begin position="157"/>
        <end position="167"/>
    </location>
</feature>
<comment type="similarity">
    <text evidence="2">Belongs to the NOB1 family.</text>
</comment>
<evidence type="ECO:0000259" key="10">
    <source>
        <dbReference type="Pfam" id="PF08772"/>
    </source>
</evidence>
<dbReference type="Proteomes" id="UP001642464">
    <property type="component" value="Unassembled WGS sequence"/>
</dbReference>
<keyword evidence="3" id="KW-0540">Nuclease</keyword>
<evidence type="ECO:0000256" key="8">
    <source>
        <dbReference type="SAM" id="Coils"/>
    </source>
</evidence>
<dbReference type="InterPro" id="IPR033411">
    <property type="entry name" value="Ribonuclease_PIN"/>
</dbReference>
<comment type="subcellular location">
    <subcellularLocation>
        <location evidence="1">Nucleus</location>
    </subcellularLocation>
</comment>
<feature type="domain" description="Nin one binding (NOB1) Zn-ribbon-like" evidence="10">
    <location>
        <begin position="373"/>
        <end position="444"/>
    </location>
</feature>
<protein>
    <submittedName>
        <fullName evidence="12">RNA-binding protein NOB1</fullName>
    </submittedName>
</protein>
<evidence type="ECO:0000313" key="12">
    <source>
        <dbReference type="EMBL" id="CAK8991018.1"/>
    </source>
</evidence>
<name>A0ABP0HLC1_9DINO</name>
<keyword evidence="6" id="KW-0862">Zinc</keyword>
<proteinExistence type="inferred from homology"/>
<keyword evidence="8" id="KW-0175">Coiled coil</keyword>
<evidence type="ECO:0000256" key="2">
    <source>
        <dbReference type="ARBA" id="ARBA00005858"/>
    </source>
</evidence>
<feature type="compositionally biased region" description="Basic and acidic residues" evidence="9">
    <location>
        <begin position="92"/>
        <end position="110"/>
    </location>
</feature>
<dbReference type="InterPro" id="IPR017117">
    <property type="entry name" value="Nob1_euk"/>
</dbReference>
<gene>
    <name evidence="12" type="ORF">SCF082_LOCUS2473</name>
</gene>
<dbReference type="Pfam" id="PF17146">
    <property type="entry name" value="PIN_6"/>
    <property type="match status" value="1"/>
</dbReference>
<dbReference type="Pfam" id="PF08772">
    <property type="entry name" value="Zn_ribbon_NOB1"/>
    <property type="match status" value="1"/>
</dbReference>
<evidence type="ECO:0000256" key="4">
    <source>
        <dbReference type="ARBA" id="ARBA00022723"/>
    </source>
</evidence>
<feature type="region of interest" description="Disordered" evidence="9">
    <location>
        <begin position="494"/>
        <end position="526"/>
    </location>
</feature>
<evidence type="ECO:0000259" key="11">
    <source>
        <dbReference type="Pfam" id="PF17146"/>
    </source>
</evidence>
<feature type="region of interest" description="Disordered" evidence="9">
    <location>
        <begin position="153"/>
        <end position="212"/>
    </location>
</feature>
<feature type="compositionally biased region" description="Acidic residues" evidence="9">
    <location>
        <begin position="182"/>
        <end position="191"/>
    </location>
</feature>
<reference evidence="12 13" key="1">
    <citation type="submission" date="2024-02" db="EMBL/GenBank/DDBJ databases">
        <authorList>
            <person name="Chen Y."/>
            <person name="Shah S."/>
            <person name="Dougan E. K."/>
            <person name="Thang M."/>
            <person name="Chan C."/>
        </authorList>
    </citation>
    <scope>NUCLEOTIDE SEQUENCE [LARGE SCALE GENOMIC DNA]</scope>
</reference>
<evidence type="ECO:0000256" key="3">
    <source>
        <dbReference type="ARBA" id="ARBA00022722"/>
    </source>
</evidence>
<evidence type="ECO:0000256" key="5">
    <source>
        <dbReference type="ARBA" id="ARBA00022801"/>
    </source>
</evidence>
<sequence length="526" mass="57769">AQEFWTVKEVLAEVRDRRARERLGVLPFELKTREPSDEAVAAVVRFAKKTGDLTVLSKPDIRIMALTYMLHVEEHGVDDLRVDPIKSHEALSAERAERAKQEQETEKLKQAEPSSKTVGVEEPQDNEPVLDIKSLSIAKPGVSWAAALGGGTAVADGSTTSKTNTAEPHNPSERQPAADPSEMWDDADFADELSQKKTGPPQAEEWPSLDAARLEAEQHDLEETRSFFLEQEEALARKQQRAAKKAAKAKAKAEEEQLANAAAEAQLADADELSASAEAPRYGSRILGVSGVTVDSSAIEGDEGWVTPANLKQIDPAQCLRGAGALRPKSSADDDEPVPRPLSSVGCVTTDYAMQNVMLQMQLRLLTLEGRAVTRVRRFVLKCDSCGATTRQLDKKFCPDCGNPTLGRLSYSIGEDGVLRYHYKKNRKVNTRGKRYSIPKPAGGRTGDLLLTEDQLLTGWWGQQARKKNTATSMFGEHVTEAFGLNLRSEGEGIRVGYGRQNPNAAKGRERRGKKKKRNTKRPGHL</sequence>
<dbReference type="InterPro" id="IPR039907">
    <property type="entry name" value="NOB1"/>
</dbReference>
<evidence type="ECO:0000256" key="7">
    <source>
        <dbReference type="ARBA" id="ARBA00023242"/>
    </source>
</evidence>
<dbReference type="Gene3D" id="3.40.50.1010">
    <property type="entry name" value="5'-nuclease"/>
    <property type="match status" value="1"/>
</dbReference>
<dbReference type="Gene3D" id="6.20.210.10">
    <property type="entry name" value="Nin one binding (NOB1), Zn-ribbon-like"/>
    <property type="match status" value="1"/>
</dbReference>
<dbReference type="InterPro" id="IPR036283">
    <property type="entry name" value="NOB1_Zf-like_sf"/>
</dbReference>
<evidence type="ECO:0000256" key="1">
    <source>
        <dbReference type="ARBA" id="ARBA00004123"/>
    </source>
</evidence>
<dbReference type="PANTHER" id="PTHR12814:SF2">
    <property type="entry name" value="RNA-BINDING PROTEIN NOB1"/>
    <property type="match status" value="1"/>
</dbReference>
<comment type="caution">
    <text evidence="12">The sequence shown here is derived from an EMBL/GenBank/DDBJ whole genome shotgun (WGS) entry which is preliminary data.</text>
</comment>
<dbReference type="PANTHER" id="PTHR12814">
    <property type="entry name" value="RNA-BINDING PROTEIN NOB1"/>
    <property type="match status" value="1"/>
</dbReference>
<evidence type="ECO:0000256" key="6">
    <source>
        <dbReference type="ARBA" id="ARBA00022833"/>
    </source>
</evidence>
<accession>A0ABP0HLC1</accession>
<dbReference type="SUPFAM" id="SSF144206">
    <property type="entry name" value="NOB1 zinc finger-like"/>
    <property type="match status" value="1"/>
</dbReference>